<dbReference type="Pfam" id="PF11799">
    <property type="entry name" value="IMS_C"/>
    <property type="match status" value="1"/>
</dbReference>
<dbReference type="Gene3D" id="3.30.70.270">
    <property type="match status" value="1"/>
</dbReference>
<proteinExistence type="inferred from homology"/>
<dbReference type="GO" id="GO:0003684">
    <property type="term" value="F:damaged DNA binding"/>
    <property type="evidence" value="ECO:0007669"/>
    <property type="project" value="InterPro"/>
</dbReference>
<reference evidence="3 4" key="1">
    <citation type="journal article" date="2015" name="Nature">
        <title>rRNA introns, odd ribosomes, and small enigmatic genomes across a large radiation of phyla.</title>
        <authorList>
            <person name="Brown C.T."/>
            <person name="Hug L.A."/>
            <person name="Thomas B.C."/>
            <person name="Sharon I."/>
            <person name="Castelle C.J."/>
            <person name="Singh A."/>
            <person name="Wilkins M.J."/>
            <person name="Williams K.H."/>
            <person name="Banfield J.F."/>
        </authorList>
    </citation>
    <scope>NUCLEOTIDE SEQUENCE [LARGE SCALE GENOMIC DNA]</scope>
</reference>
<dbReference type="Gene3D" id="3.30.1490.100">
    <property type="entry name" value="DNA polymerase, Y-family, little finger domain"/>
    <property type="match status" value="1"/>
</dbReference>
<dbReference type="Gene3D" id="3.40.1170.60">
    <property type="match status" value="1"/>
</dbReference>
<dbReference type="InterPro" id="IPR043502">
    <property type="entry name" value="DNA/RNA_pol_sf"/>
</dbReference>
<evidence type="ECO:0000259" key="2">
    <source>
        <dbReference type="PROSITE" id="PS50173"/>
    </source>
</evidence>
<dbReference type="SUPFAM" id="SSF100879">
    <property type="entry name" value="Lesion bypass DNA polymerase (Y-family), little finger domain"/>
    <property type="match status" value="1"/>
</dbReference>
<dbReference type="InterPro" id="IPR050116">
    <property type="entry name" value="DNA_polymerase-Y"/>
</dbReference>
<dbReference type="GO" id="GO:0006281">
    <property type="term" value="P:DNA repair"/>
    <property type="evidence" value="ECO:0007669"/>
    <property type="project" value="InterPro"/>
</dbReference>
<dbReference type="SUPFAM" id="SSF56672">
    <property type="entry name" value="DNA/RNA polymerases"/>
    <property type="match status" value="1"/>
</dbReference>
<keyword evidence="3" id="KW-0808">Transferase</keyword>
<name>A0A0G0PSK9_9BACT</name>
<dbReference type="PANTHER" id="PTHR11076">
    <property type="entry name" value="DNA REPAIR POLYMERASE UMUC / TRANSFERASE FAMILY MEMBER"/>
    <property type="match status" value="1"/>
</dbReference>
<dbReference type="AlphaFoldDB" id="A0A0G0PSK9"/>
<dbReference type="InterPro" id="IPR043128">
    <property type="entry name" value="Rev_trsase/Diguanyl_cyclase"/>
</dbReference>
<evidence type="ECO:0000313" key="4">
    <source>
        <dbReference type="Proteomes" id="UP000034774"/>
    </source>
</evidence>
<dbReference type="PROSITE" id="PS50173">
    <property type="entry name" value="UMUC"/>
    <property type="match status" value="1"/>
</dbReference>
<dbReference type="PANTHER" id="PTHR11076:SF34">
    <property type="entry name" value="PROTEIN UMUC"/>
    <property type="match status" value="1"/>
</dbReference>
<evidence type="ECO:0000256" key="1">
    <source>
        <dbReference type="ARBA" id="ARBA00010945"/>
    </source>
</evidence>
<organism evidence="3 4">
    <name type="scientific">Candidatus Woesebacteria bacterium GW2011_GWB1_39_10</name>
    <dbReference type="NCBI Taxonomy" id="1618572"/>
    <lineage>
        <taxon>Bacteria</taxon>
        <taxon>Candidatus Woeseibacteriota</taxon>
    </lineage>
</organism>
<comment type="similarity">
    <text evidence="1">Belongs to the DNA polymerase type-Y family.</text>
</comment>
<evidence type="ECO:0000313" key="3">
    <source>
        <dbReference type="EMBL" id="KKQ92341.1"/>
    </source>
</evidence>
<dbReference type="InterPro" id="IPR001126">
    <property type="entry name" value="UmuC"/>
</dbReference>
<dbReference type="GO" id="GO:0009432">
    <property type="term" value="P:SOS response"/>
    <property type="evidence" value="ECO:0007669"/>
    <property type="project" value="TreeGrafter"/>
</dbReference>
<protein>
    <submittedName>
        <fullName evidence="3">Nucleotidyltransferase/DNA polymerase involved in DNA repair</fullName>
    </submittedName>
</protein>
<dbReference type="STRING" id="1618572.UT17_C0002G0004"/>
<gene>
    <name evidence="3" type="ORF">UT17_C0002G0004</name>
</gene>
<dbReference type="GO" id="GO:0005829">
    <property type="term" value="C:cytosol"/>
    <property type="evidence" value="ECO:0007669"/>
    <property type="project" value="TreeGrafter"/>
</dbReference>
<dbReference type="GO" id="GO:0003887">
    <property type="term" value="F:DNA-directed DNA polymerase activity"/>
    <property type="evidence" value="ECO:0007669"/>
    <property type="project" value="TreeGrafter"/>
</dbReference>
<accession>A0A0G0PSK9</accession>
<dbReference type="Pfam" id="PF00817">
    <property type="entry name" value="IMS"/>
    <property type="match status" value="1"/>
</dbReference>
<dbReference type="InterPro" id="IPR036775">
    <property type="entry name" value="DNA_pol_Y-fam_lit_finger_sf"/>
</dbReference>
<sequence>MHIDLNSCFATIEQQANPFLRGKPIAVAAYTTPNGCILAASIEAKKLGIKTGMRVRDGKTIYPDLIILPSDPNKYRDVHIKLKNLILEYTNDFTPKSIDEFVLNLENYPTLKTRSLKVVAQEIKDRIKTEIGEWLTVSIGIAPNRYLAKIAAGLHKPDGLDEINSQNFLDIYSALKLTDLTGIKNANAARLNSMGIYSVLDFYQASVWRLKAAFHSITGLYWHTRLAGYEADSVEYQRRSYGNSVALGKNLSTIPDLSPVLARLTEKTCSRLRRAGYTAGGIHLFLSYKDGKWWHKGKGIGRQMFDPRDIYKAASRLLLESPSAGSAAPYVLNMAVSCSNLDRVASCQLDFFNDVQKKEKLVEALDDINEKWGDFTISMARSMGGAKMVIDRIAFGGRD</sequence>
<dbReference type="GO" id="GO:0042276">
    <property type="term" value="P:error-prone translesion synthesis"/>
    <property type="evidence" value="ECO:0007669"/>
    <property type="project" value="TreeGrafter"/>
</dbReference>
<dbReference type="EMBL" id="LBVU01000002">
    <property type="protein sequence ID" value="KKQ92341.1"/>
    <property type="molecule type" value="Genomic_DNA"/>
</dbReference>
<feature type="domain" description="UmuC" evidence="2">
    <location>
        <begin position="1"/>
        <end position="184"/>
    </location>
</feature>
<comment type="caution">
    <text evidence="3">The sequence shown here is derived from an EMBL/GenBank/DDBJ whole genome shotgun (WGS) entry which is preliminary data.</text>
</comment>
<dbReference type="Proteomes" id="UP000034774">
    <property type="component" value="Unassembled WGS sequence"/>
</dbReference>
<dbReference type="InterPro" id="IPR017961">
    <property type="entry name" value="DNA_pol_Y-fam_little_finger"/>
</dbReference>